<gene>
    <name evidence="1" type="ORF">C1J01_43075</name>
</gene>
<organism evidence="1 2">
    <name type="scientific">Nonomuraea aridisoli</name>
    <dbReference type="NCBI Taxonomy" id="2070368"/>
    <lineage>
        <taxon>Bacteria</taxon>
        <taxon>Bacillati</taxon>
        <taxon>Actinomycetota</taxon>
        <taxon>Actinomycetes</taxon>
        <taxon>Streptosporangiales</taxon>
        <taxon>Streptosporangiaceae</taxon>
        <taxon>Nonomuraea</taxon>
    </lineage>
</organism>
<dbReference type="Proteomes" id="UP000249304">
    <property type="component" value="Unassembled WGS sequence"/>
</dbReference>
<comment type="caution">
    <text evidence="1">The sequence shown here is derived from an EMBL/GenBank/DDBJ whole genome shotgun (WGS) entry which is preliminary data.</text>
</comment>
<sequence>MPQRGRFLEEGRPARGPLLARRRIVTRPARLPAVTPLTRIRLTPVVAYGPGTATERGLTPVVGPQPGTLAGSGLTPVTGPRPRAVAGGVGVLYDVGARAVEVFVRHRAEPQRLLPR</sequence>
<dbReference type="AlphaFoldDB" id="A0A2W2DP03"/>
<proteinExistence type="predicted"/>
<evidence type="ECO:0000313" key="1">
    <source>
        <dbReference type="EMBL" id="PZG05789.1"/>
    </source>
</evidence>
<dbReference type="RefSeq" id="WP_111184822.1">
    <property type="nucleotide sequence ID" value="NZ_POUD01000344.1"/>
</dbReference>
<name>A0A2W2DP03_9ACTN</name>
<accession>A0A2W2DP03</accession>
<evidence type="ECO:0000313" key="2">
    <source>
        <dbReference type="Proteomes" id="UP000249304"/>
    </source>
</evidence>
<reference evidence="1 2" key="1">
    <citation type="submission" date="2018-01" db="EMBL/GenBank/DDBJ databases">
        <title>Draft genome sequence of Nonomuraea sp. KC333.</title>
        <authorList>
            <person name="Sahin N."/>
            <person name="Saygin H."/>
            <person name="Ay H."/>
        </authorList>
    </citation>
    <scope>NUCLEOTIDE SEQUENCE [LARGE SCALE GENOMIC DNA]</scope>
    <source>
        <strain evidence="1 2">KC333</strain>
    </source>
</reference>
<dbReference type="EMBL" id="POUD01000344">
    <property type="protein sequence ID" value="PZG05789.1"/>
    <property type="molecule type" value="Genomic_DNA"/>
</dbReference>
<protein>
    <submittedName>
        <fullName evidence="1">Uncharacterized protein</fullName>
    </submittedName>
</protein>
<keyword evidence="2" id="KW-1185">Reference proteome</keyword>